<evidence type="ECO:0000313" key="2">
    <source>
        <dbReference type="EMBL" id="JAD62891.1"/>
    </source>
</evidence>
<keyword evidence="1" id="KW-0472">Membrane</keyword>
<dbReference type="EMBL" id="GBRH01235004">
    <property type="protein sequence ID" value="JAD62891.1"/>
    <property type="molecule type" value="Transcribed_RNA"/>
</dbReference>
<feature type="transmembrane region" description="Helical" evidence="1">
    <location>
        <begin position="51"/>
        <end position="72"/>
    </location>
</feature>
<evidence type="ECO:0000256" key="1">
    <source>
        <dbReference type="SAM" id="Phobius"/>
    </source>
</evidence>
<dbReference type="AlphaFoldDB" id="A0A0A9BHP7"/>
<reference evidence="2" key="2">
    <citation type="journal article" date="2015" name="Data Brief">
        <title>Shoot transcriptome of the giant reed, Arundo donax.</title>
        <authorList>
            <person name="Barrero R.A."/>
            <person name="Guerrero F.D."/>
            <person name="Moolhuijzen P."/>
            <person name="Goolsby J.A."/>
            <person name="Tidwell J."/>
            <person name="Bellgard S.E."/>
            <person name="Bellgard M.I."/>
        </authorList>
    </citation>
    <scope>NUCLEOTIDE SEQUENCE</scope>
    <source>
        <tissue evidence="2">Shoot tissue taken approximately 20 cm above the soil surface</tissue>
    </source>
</reference>
<organism evidence="2">
    <name type="scientific">Arundo donax</name>
    <name type="common">Giant reed</name>
    <name type="synonym">Donax arundinaceus</name>
    <dbReference type="NCBI Taxonomy" id="35708"/>
    <lineage>
        <taxon>Eukaryota</taxon>
        <taxon>Viridiplantae</taxon>
        <taxon>Streptophyta</taxon>
        <taxon>Embryophyta</taxon>
        <taxon>Tracheophyta</taxon>
        <taxon>Spermatophyta</taxon>
        <taxon>Magnoliopsida</taxon>
        <taxon>Liliopsida</taxon>
        <taxon>Poales</taxon>
        <taxon>Poaceae</taxon>
        <taxon>PACMAD clade</taxon>
        <taxon>Arundinoideae</taxon>
        <taxon>Arundineae</taxon>
        <taxon>Arundo</taxon>
    </lineage>
</organism>
<protein>
    <submittedName>
        <fullName evidence="2">Uncharacterized protein</fullName>
    </submittedName>
</protein>
<proteinExistence type="predicted"/>
<feature type="transmembrane region" description="Helical" evidence="1">
    <location>
        <begin position="20"/>
        <end position="44"/>
    </location>
</feature>
<reference evidence="2" key="1">
    <citation type="submission" date="2014-09" db="EMBL/GenBank/DDBJ databases">
        <authorList>
            <person name="Magalhaes I.L.F."/>
            <person name="Oliveira U."/>
            <person name="Santos F.R."/>
            <person name="Vidigal T.H.D.A."/>
            <person name="Brescovit A.D."/>
            <person name="Santos A.J."/>
        </authorList>
    </citation>
    <scope>NUCLEOTIDE SEQUENCE</scope>
    <source>
        <tissue evidence="2">Shoot tissue taken approximately 20 cm above the soil surface</tissue>
    </source>
</reference>
<keyword evidence="1" id="KW-1133">Transmembrane helix</keyword>
<name>A0A0A9BHP7_ARUDO</name>
<keyword evidence="1" id="KW-0812">Transmembrane</keyword>
<sequence length="82" mass="9020">MKDSSSHVTLSGLSARSDPLFLLFPLFSSFLLIVAIITSIVVCLAMSSIWVIWLVRLTVMTYVLSSLIFLTLSGHTDSEIDV</sequence>
<accession>A0A0A9BHP7</accession>